<dbReference type="GO" id="GO:0005737">
    <property type="term" value="C:cytoplasm"/>
    <property type="evidence" value="ECO:0007669"/>
    <property type="project" value="TreeGrafter"/>
</dbReference>
<dbReference type="Proteomes" id="UP001203297">
    <property type="component" value="Unassembled WGS sequence"/>
</dbReference>
<dbReference type="GO" id="GO:0004038">
    <property type="term" value="F:allantoinase activity"/>
    <property type="evidence" value="ECO:0007669"/>
    <property type="project" value="TreeGrafter"/>
</dbReference>
<evidence type="ECO:0000256" key="1">
    <source>
        <dbReference type="SAM" id="MobiDB-lite"/>
    </source>
</evidence>
<evidence type="ECO:0000259" key="3">
    <source>
        <dbReference type="Pfam" id="PF01979"/>
    </source>
</evidence>
<dbReference type="Pfam" id="PF01979">
    <property type="entry name" value="Amidohydro_1"/>
    <property type="match status" value="1"/>
</dbReference>
<name>A0AAD4MB17_9AGAM</name>
<evidence type="ECO:0000256" key="2">
    <source>
        <dbReference type="SAM" id="Phobius"/>
    </source>
</evidence>
<keyword evidence="2" id="KW-0812">Transmembrane</keyword>
<organism evidence="4 5">
    <name type="scientific">Multifurca ochricompacta</name>
    <dbReference type="NCBI Taxonomy" id="376703"/>
    <lineage>
        <taxon>Eukaryota</taxon>
        <taxon>Fungi</taxon>
        <taxon>Dikarya</taxon>
        <taxon>Basidiomycota</taxon>
        <taxon>Agaricomycotina</taxon>
        <taxon>Agaricomycetes</taxon>
        <taxon>Russulales</taxon>
        <taxon>Russulaceae</taxon>
        <taxon>Multifurca</taxon>
    </lineage>
</organism>
<dbReference type="EMBL" id="WTXG01000005">
    <property type="protein sequence ID" value="KAI0305779.1"/>
    <property type="molecule type" value="Genomic_DNA"/>
</dbReference>
<accession>A0AAD4MB17</accession>
<gene>
    <name evidence="4" type="ORF">B0F90DRAFT_1808935</name>
</gene>
<dbReference type="Gene3D" id="3.20.20.140">
    <property type="entry name" value="Metal-dependent hydrolases"/>
    <property type="match status" value="2"/>
</dbReference>
<feature type="domain" description="Amidohydrolase-related" evidence="3">
    <location>
        <begin position="157"/>
        <end position="497"/>
    </location>
</feature>
<dbReference type="AlphaFoldDB" id="A0AAD4MB17"/>
<dbReference type="PANTHER" id="PTHR43668">
    <property type="entry name" value="ALLANTOINASE"/>
    <property type="match status" value="1"/>
</dbReference>
<dbReference type="InterPro" id="IPR006680">
    <property type="entry name" value="Amidohydro-rel"/>
</dbReference>
<comment type="caution">
    <text evidence="4">The sequence shown here is derived from an EMBL/GenBank/DDBJ whole genome shotgun (WGS) entry which is preliminary data.</text>
</comment>
<dbReference type="SUPFAM" id="SSF51338">
    <property type="entry name" value="Composite domain of metallo-dependent hydrolases"/>
    <property type="match status" value="1"/>
</dbReference>
<sequence length="937" mass="101327">MTKWPHILPLNPPNITPRPRKFLGNLFLVFILLAGLHLYFLDPTLPTLFRPVAKLPLHAEQSLARCASLKLSSGPPANFHNRKESDRFVPGTKATLLHNARIWTGENNGTEVLHGDVFIDKGIIQGVGNVNLSAFGLDVERMLARGELKVVDVNGAWVTPGIVDPHSHLGDASSPALDGASGDDNSLKGTIQPWLRSLDGLNTHDDSYRLSIAGGVTTALVLPGSANAIGGQAFTIKLRKTAERSPTSMLLEPPRDVINSHNEGGDHIPWRQMKHACGKKGRVYGDTRMDTFWAFRQAYDKARQIKEKQDAYCSAALAGQWAGLGEFPSDLQWEALVDVLRGRVRVQTHCYEAVDLDDLIRLSNEFKFPIAAVHHAHEAYLVPDVLKRAYDVFPFLLRYKREAYRGSEFAARILSENDLNVVVKSDHPVLNSRYLLYEAQQVHYYGLPANLALAAATTLPAQVLGLGHRIGYIKEDLVVWDSHPLALGATPTQVFIDGIPQLDAPHVISKPTTFQGPPKVPNFDHEAKEAVAFEGLPPLLPERASPDTILFTGVSSVILPGRGELAEVFSRQGDEPGVALVQNGDVICYGAAAACPLNELADGEQVRVVDLQGGAISPGLLTYGSPLGLQEIEAEVSTGDGWVFDPLTGRVPKLVGDNTVVRAVDALQFAGRDALLAYRAGVTKAIVAPVHRGFFGGLGTSFSTGAARKLDLGAVIQEVTALHISVGHFSSRPSISTQIAVLRGLLLNLPDDSINGVSKPFRDAARGLIPVVVEAYSADVIATLILLKKEVEEKIGATIQMTIAGATEAHLLVKEIAEANIGIIFRPSRPFPAVWEQRRVLPGPPLSNETEIALFLSHNITVGIGIEEAWSARNTRFDVGWAALEAGGRISKIQALALASTNLEKLLGGNAEGGDLFSFESKVVGVVLPRRRSVDLF</sequence>
<dbReference type="PANTHER" id="PTHR43668:SF5">
    <property type="entry name" value="AMIDOHYDROLASE 3 DOMAIN-CONTAINING PROTEIN"/>
    <property type="match status" value="1"/>
</dbReference>
<feature type="transmembrane region" description="Helical" evidence="2">
    <location>
        <begin position="22"/>
        <end position="41"/>
    </location>
</feature>
<keyword evidence="5" id="KW-1185">Reference proteome</keyword>
<proteinExistence type="predicted"/>
<protein>
    <submittedName>
        <fullName evidence="4">Carbohydrate esterase family 9 protein</fullName>
    </submittedName>
</protein>
<reference evidence="4" key="1">
    <citation type="journal article" date="2022" name="New Phytol.">
        <title>Evolutionary transition to the ectomycorrhizal habit in the genomes of a hyperdiverse lineage of mushroom-forming fungi.</title>
        <authorList>
            <person name="Looney B."/>
            <person name="Miyauchi S."/>
            <person name="Morin E."/>
            <person name="Drula E."/>
            <person name="Courty P.E."/>
            <person name="Kohler A."/>
            <person name="Kuo A."/>
            <person name="LaButti K."/>
            <person name="Pangilinan J."/>
            <person name="Lipzen A."/>
            <person name="Riley R."/>
            <person name="Andreopoulos W."/>
            <person name="He G."/>
            <person name="Johnson J."/>
            <person name="Nolan M."/>
            <person name="Tritt A."/>
            <person name="Barry K.W."/>
            <person name="Grigoriev I.V."/>
            <person name="Nagy L.G."/>
            <person name="Hibbett D."/>
            <person name="Henrissat B."/>
            <person name="Matheny P.B."/>
            <person name="Labbe J."/>
            <person name="Martin F.M."/>
        </authorList>
    </citation>
    <scope>NUCLEOTIDE SEQUENCE</scope>
    <source>
        <strain evidence="4">BPL690</strain>
    </source>
</reference>
<dbReference type="InterPro" id="IPR050138">
    <property type="entry name" value="DHOase/Allantoinase_Hydrolase"/>
</dbReference>
<dbReference type="InterPro" id="IPR011059">
    <property type="entry name" value="Metal-dep_hydrolase_composite"/>
</dbReference>
<evidence type="ECO:0000313" key="4">
    <source>
        <dbReference type="EMBL" id="KAI0305779.1"/>
    </source>
</evidence>
<dbReference type="InterPro" id="IPR032466">
    <property type="entry name" value="Metal_Hydrolase"/>
</dbReference>
<evidence type="ECO:0000313" key="5">
    <source>
        <dbReference type="Proteomes" id="UP001203297"/>
    </source>
</evidence>
<keyword evidence="2" id="KW-1133">Transmembrane helix</keyword>
<keyword evidence="2" id="KW-0472">Membrane</keyword>
<dbReference type="GO" id="GO:0006145">
    <property type="term" value="P:purine nucleobase catabolic process"/>
    <property type="evidence" value="ECO:0007669"/>
    <property type="project" value="TreeGrafter"/>
</dbReference>
<feature type="region of interest" description="Disordered" evidence="1">
    <location>
        <begin position="245"/>
        <end position="265"/>
    </location>
</feature>
<dbReference type="SUPFAM" id="SSF51556">
    <property type="entry name" value="Metallo-dependent hydrolases"/>
    <property type="match status" value="1"/>
</dbReference>